<evidence type="ECO:0000259" key="2">
    <source>
        <dbReference type="Pfam" id="PF07670"/>
    </source>
</evidence>
<dbReference type="Proteomes" id="UP000095706">
    <property type="component" value="Unassembled WGS sequence"/>
</dbReference>
<keyword evidence="1" id="KW-0472">Membrane</keyword>
<evidence type="ECO:0000313" key="3">
    <source>
        <dbReference type="EMBL" id="CUN74976.1"/>
    </source>
</evidence>
<dbReference type="RefSeq" id="WP_022461886.1">
    <property type="nucleotide sequence ID" value="NZ_CYYV01000003.1"/>
</dbReference>
<feature type="transmembrane region" description="Helical" evidence="1">
    <location>
        <begin position="144"/>
        <end position="165"/>
    </location>
</feature>
<keyword evidence="1" id="KW-1133">Transmembrane helix</keyword>
<dbReference type="InterPro" id="IPR011642">
    <property type="entry name" value="Gate_dom"/>
</dbReference>
<dbReference type="Pfam" id="PF07670">
    <property type="entry name" value="Gate"/>
    <property type="match status" value="1"/>
</dbReference>
<evidence type="ECO:0000256" key="1">
    <source>
        <dbReference type="SAM" id="Phobius"/>
    </source>
</evidence>
<accession>A0A173ZHL6</accession>
<proteinExistence type="predicted"/>
<feature type="transmembrane region" description="Helical" evidence="1">
    <location>
        <begin position="66"/>
        <end position="89"/>
    </location>
</feature>
<organism evidence="3 4">
    <name type="scientific">Fusicatenibacter saccharivorans</name>
    <dbReference type="NCBI Taxonomy" id="1150298"/>
    <lineage>
        <taxon>Bacteria</taxon>
        <taxon>Bacillati</taxon>
        <taxon>Bacillota</taxon>
        <taxon>Clostridia</taxon>
        <taxon>Lachnospirales</taxon>
        <taxon>Lachnospiraceae</taxon>
        <taxon>Fusicatenibacter</taxon>
    </lineage>
</organism>
<dbReference type="EMBL" id="CYYV01000003">
    <property type="protein sequence ID" value="CUN74976.1"/>
    <property type="molecule type" value="Genomic_DNA"/>
</dbReference>
<feature type="domain" description="Nucleoside transporter/FeoB GTPase Gate" evidence="2">
    <location>
        <begin position="38"/>
        <end position="135"/>
    </location>
</feature>
<reference evidence="3 4" key="1">
    <citation type="submission" date="2015-09" db="EMBL/GenBank/DDBJ databases">
        <authorList>
            <consortium name="Pathogen Informatics"/>
        </authorList>
    </citation>
    <scope>NUCLEOTIDE SEQUENCE [LARGE SCALE GENOMIC DNA]</scope>
    <source>
        <strain evidence="3 4">2789STDY5608849</strain>
    </source>
</reference>
<feature type="transmembrane region" description="Helical" evidence="1">
    <location>
        <begin position="206"/>
        <end position="225"/>
    </location>
</feature>
<keyword evidence="1" id="KW-0812">Transmembrane</keyword>
<name>A0A173ZHL6_9FIRM</name>
<feature type="transmembrane region" description="Helical" evidence="1">
    <location>
        <begin position="294"/>
        <end position="315"/>
    </location>
</feature>
<feature type="transmembrane region" description="Helical" evidence="1">
    <location>
        <begin position="34"/>
        <end position="54"/>
    </location>
</feature>
<sequence>MKKSLLFLSSLLLFFCLLIFPARTFFYACEGVNLWFHTILPSLLPFLILTSLLLETGAARRISARAEVFFQTVFGLSPAGFYALFLGLFCGFPMGARITAQLYEAEEIDRNEACYLLTFCSSPSPAFLSSYVILTAFSGQIHPGFVFGVLYGSNFLTGFLFRLVFRRFRLHRHTAHRTHSVEKKEMSKQTSKGNLLDTSIMNGFEIITQLGGYIILFSILSGLLMDLHPFGSASPLLCGALEITTGIAQLAASSLPYAGKVSAVLTCAAFGGLSVAAQTNCMIHNSGLPLWPYLAGKLCCAAFAGTLGLFLFAFLF</sequence>
<dbReference type="AlphaFoldDB" id="A0A173ZHL6"/>
<protein>
    <submittedName>
        <fullName evidence="3">Uncharacterized protein conserved in bacteria</fullName>
    </submittedName>
</protein>
<evidence type="ECO:0000313" key="4">
    <source>
        <dbReference type="Proteomes" id="UP000095706"/>
    </source>
</evidence>
<gene>
    <name evidence="3" type="ORF">ERS852406_00609</name>
</gene>